<dbReference type="Pfam" id="PF25222">
    <property type="entry name" value="DUF7840"/>
    <property type="match status" value="1"/>
</dbReference>
<organism evidence="4">
    <name type="scientific">hydrothermal vent metagenome</name>
    <dbReference type="NCBI Taxonomy" id="652676"/>
    <lineage>
        <taxon>unclassified sequences</taxon>
        <taxon>metagenomes</taxon>
        <taxon>ecological metagenomes</taxon>
    </lineage>
</organism>
<evidence type="ECO:0000259" key="2">
    <source>
        <dbReference type="Pfam" id="PF25222"/>
    </source>
</evidence>
<name>A0A3B1A7Z3_9ZZZZ</name>
<feature type="domain" description="DUF7840" evidence="2">
    <location>
        <begin position="426"/>
        <end position="632"/>
    </location>
</feature>
<dbReference type="InterPro" id="IPR057165">
    <property type="entry name" value="DUF7843"/>
</dbReference>
<proteinExistence type="predicted"/>
<sequence length="646" mass="73988">MGLLVRNFLSFLVLVLLSLETVAATNNDLASLIKQAEETQLASHVYWHKLLHYKKKSITDGATVSTTISSEIITPNFFISPLGSTNPAAELNATLKALFIYSDDKPDSHAQCRYIARYKWLRKQLDWSQITTVPAVSCAKYNNWSRNNQIQSLSVIFATGYLDNPASYYGHILLKFNSKLSLNTSVLLDDSLNFGATIPENENPLVYIFKGLLGGYTAGFSANKFYKLNHTYIENDLRDMWQYELNLSDDELDQIISHSWELLGSSYVYYYLKQNCAFRMAELLGLVIDEPLLPDYFWSNPVTIFERLAKITRGDIPLVKKVTRIPSRQNRFYESFLSLTNENQNILSERVSSVSSSLEKYNKLTNKDKISIIDTLLEYTEFLIISDKTNKKLLRQKQEYLLERALLPAENLMDEKKITSMAISPPHKGPLPMMFRFGVYTSSQFQNAAQLQFRPVYYDLLELDQGRIPNSSLTMMDATARYFDQKLILTKLDFIKVETLNIAQTNLPGDGGFAWNFNFGLDQQDLACQNCLVPKISGGIGKAYSLFNSRSGNVVMLAMFDSFVQSNYKESGTFGIAPRVEVIFSTSRYWKSLISFSHRKFINDGGSGTDHFKWQTRFGDQRDWDIRLSYEKFVADEYHIATSFYW</sequence>
<dbReference type="AlphaFoldDB" id="A0A3B1A7Z3"/>
<dbReference type="InterPro" id="IPR057162">
    <property type="entry name" value="DUF7840"/>
</dbReference>
<gene>
    <name evidence="4" type="ORF">MNBD_GAMMA22-182</name>
</gene>
<feature type="domain" description="Lnb N-terminal periplasmic" evidence="1">
    <location>
        <begin position="141"/>
        <end position="289"/>
    </location>
</feature>
<dbReference type="InterPro" id="IPR025178">
    <property type="entry name" value="Lnb_N"/>
</dbReference>
<accession>A0A3B1A7Z3</accession>
<dbReference type="EMBL" id="UOFS01000050">
    <property type="protein sequence ID" value="VAX01876.1"/>
    <property type="molecule type" value="Genomic_DNA"/>
</dbReference>
<dbReference type="Pfam" id="PF13387">
    <property type="entry name" value="Lnb_N"/>
    <property type="match status" value="1"/>
</dbReference>
<protein>
    <submittedName>
        <fullName evidence="4">Uncharacterized protein</fullName>
    </submittedName>
</protein>
<feature type="domain" description="DUF7843" evidence="3">
    <location>
        <begin position="40"/>
        <end position="124"/>
    </location>
</feature>
<reference evidence="4" key="1">
    <citation type="submission" date="2018-06" db="EMBL/GenBank/DDBJ databases">
        <authorList>
            <person name="Zhirakovskaya E."/>
        </authorList>
    </citation>
    <scope>NUCLEOTIDE SEQUENCE</scope>
</reference>
<dbReference type="Pfam" id="PF25225">
    <property type="entry name" value="DUF7843"/>
    <property type="match status" value="1"/>
</dbReference>
<evidence type="ECO:0000313" key="4">
    <source>
        <dbReference type="EMBL" id="VAX01876.1"/>
    </source>
</evidence>
<evidence type="ECO:0000259" key="3">
    <source>
        <dbReference type="Pfam" id="PF25225"/>
    </source>
</evidence>
<evidence type="ECO:0000259" key="1">
    <source>
        <dbReference type="Pfam" id="PF13387"/>
    </source>
</evidence>